<accession>A0A4S8L792</accession>
<dbReference type="EMBL" id="ML179139">
    <property type="protein sequence ID" value="THU98255.1"/>
    <property type="molecule type" value="Genomic_DNA"/>
</dbReference>
<dbReference type="InterPro" id="IPR052178">
    <property type="entry name" value="Sec_Metab_Biosynth_SDR"/>
</dbReference>
<dbReference type="InterPro" id="IPR002347">
    <property type="entry name" value="SDR_fam"/>
</dbReference>
<evidence type="ECO:0000313" key="6">
    <source>
        <dbReference type="EMBL" id="THU98255.1"/>
    </source>
</evidence>
<dbReference type="PRINTS" id="PR00080">
    <property type="entry name" value="SDRFAMILY"/>
</dbReference>
<keyword evidence="2" id="KW-0521">NADP</keyword>
<evidence type="ECO:0000256" key="4">
    <source>
        <dbReference type="RuleBase" id="RU000363"/>
    </source>
</evidence>
<gene>
    <name evidence="6" type="ORF">K435DRAFT_661295</name>
    <name evidence="5" type="ORF">K435DRAFT_687263</name>
</gene>
<evidence type="ECO:0000256" key="3">
    <source>
        <dbReference type="ARBA" id="ARBA00023002"/>
    </source>
</evidence>
<keyword evidence="3" id="KW-0560">Oxidoreductase</keyword>
<dbReference type="PRINTS" id="PR00081">
    <property type="entry name" value="GDHRDH"/>
</dbReference>
<dbReference type="PANTHER" id="PTHR43618">
    <property type="entry name" value="7-ALPHA-HYDROXYSTEROID DEHYDROGENASE"/>
    <property type="match status" value="1"/>
</dbReference>
<keyword evidence="7" id="KW-1185">Reference proteome</keyword>
<dbReference type="CDD" id="cd05233">
    <property type="entry name" value="SDR_c"/>
    <property type="match status" value="1"/>
</dbReference>
<evidence type="ECO:0000256" key="1">
    <source>
        <dbReference type="ARBA" id="ARBA00006484"/>
    </source>
</evidence>
<dbReference type="GO" id="GO:0016491">
    <property type="term" value="F:oxidoreductase activity"/>
    <property type="evidence" value="ECO:0007669"/>
    <property type="project" value="UniProtKB-KW"/>
</dbReference>
<evidence type="ECO:0000313" key="5">
    <source>
        <dbReference type="EMBL" id="THU84534.1"/>
    </source>
</evidence>
<dbReference type="FunFam" id="3.40.50.720:FF:000084">
    <property type="entry name" value="Short-chain dehydrogenase reductase"/>
    <property type="match status" value="1"/>
</dbReference>
<dbReference type="PROSITE" id="PS00061">
    <property type="entry name" value="ADH_SHORT"/>
    <property type="match status" value="1"/>
</dbReference>
<name>A0A4S8L792_DENBC</name>
<reference evidence="5 7" key="1">
    <citation type="journal article" date="2019" name="Nat. Ecol. Evol.">
        <title>Megaphylogeny resolves global patterns of mushroom evolution.</title>
        <authorList>
            <person name="Varga T."/>
            <person name="Krizsan K."/>
            <person name="Foldi C."/>
            <person name="Dima B."/>
            <person name="Sanchez-Garcia M."/>
            <person name="Sanchez-Ramirez S."/>
            <person name="Szollosi G.J."/>
            <person name="Szarkandi J.G."/>
            <person name="Papp V."/>
            <person name="Albert L."/>
            <person name="Andreopoulos W."/>
            <person name="Angelini C."/>
            <person name="Antonin V."/>
            <person name="Barry K.W."/>
            <person name="Bougher N.L."/>
            <person name="Buchanan P."/>
            <person name="Buyck B."/>
            <person name="Bense V."/>
            <person name="Catcheside P."/>
            <person name="Chovatia M."/>
            <person name="Cooper J."/>
            <person name="Damon W."/>
            <person name="Desjardin D."/>
            <person name="Finy P."/>
            <person name="Geml J."/>
            <person name="Haridas S."/>
            <person name="Hughes K."/>
            <person name="Justo A."/>
            <person name="Karasinski D."/>
            <person name="Kautmanova I."/>
            <person name="Kiss B."/>
            <person name="Kocsube S."/>
            <person name="Kotiranta H."/>
            <person name="LaButti K.M."/>
            <person name="Lechner B.E."/>
            <person name="Liimatainen K."/>
            <person name="Lipzen A."/>
            <person name="Lukacs Z."/>
            <person name="Mihaltcheva S."/>
            <person name="Morgado L.N."/>
            <person name="Niskanen T."/>
            <person name="Noordeloos M.E."/>
            <person name="Ohm R.A."/>
            <person name="Ortiz-Santana B."/>
            <person name="Ovrebo C."/>
            <person name="Racz N."/>
            <person name="Riley R."/>
            <person name="Savchenko A."/>
            <person name="Shiryaev A."/>
            <person name="Soop K."/>
            <person name="Spirin V."/>
            <person name="Szebenyi C."/>
            <person name="Tomsovsky M."/>
            <person name="Tulloss R.E."/>
            <person name="Uehling J."/>
            <person name="Grigoriev I.V."/>
            <person name="Vagvolgyi C."/>
            <person name="Papp T."/>
            <person name="Martin F.M."/>
            <person name="Miettinen O."/>
            <person name="Hibbett D.S."/>
            <person name="Nagy L.G."/>
        </authorList>
    </citation>
    <scope>NUCLEOTIDE SEQUENCE [LARGE SCALE GENOMIC DNA]</scope>
    <source>
        <strain evidence="5 7">CBS 962.96</strain>
    </source>
</reference>
<dbReference type="Gene3D" id="3.40.50.720">
    <property type="entry name" value="NAD(P)-binding Rossmann-like Domain"/>
    <property type="match status" value="1"/>
</dbReference>
<dbReference type="EMBL" id="ML179594">
    <property type="protein sequence ID" value="THU84534.1"/>
    <property type="molecule type" value="Genomic_DNA"/>
</dbReference>
<evidence type="ECO:0000256" key="2">
    <source>
        <dbReference type="ARBA" id="ARBA00022857"/>
    </source>
</evidence>
<dbReference type="SUPFAM" id="SSF51735">
    <property type="entry name" value="NAD(P)-binding Rossmann-fold domains"/>
    <property type="match status" value="1"/>
</dbReference>
<dbReference type="Proteomes" id="UP000297245">
    <property type="component" value="Unassembled WGS sequence"/>
</dbReference>
<dbReference type="InterPro" id="IPR036291">
    <property type="entry name" value="NAD(P)-bd_dom_sf"/>
</dbReference>
<dbReference type="InterPro" id="IPR020904">
    <property type="entry name" value="Sc_DH/Rdtase_CS"/>
</dbReference>
<dbReference type="AlphaFoldDB" id="A0A4S8L792"/>
<dbReference type="PANTHER" id="PTHR43618:SF8">
    <property type="entry name" value="7ALPHA-HYDROXYSTEROID DEHYDROGENASE"/>
    <property type="match status" value="1"/>
</dbReference>
<comment type="similarity">
    <text evidence="1 4">Belongs to the short-chain dehydrogenases/reductases (SDR) family.</text>
</comment>
<sequence length="298" mass="31184">MLSRSILNASDWGKLQGKVAVVTGGGAGIGLMIAKGFAANGAKVYIADYRAEVAKKAARENGLTERVFSLSLCSLHMDVTSKDSIANAAKVIAKTDGKLDILVNNAGVPGPTSAYLAGISPPEDETISKLLFRDHDFKSWTDVFAVNTFGPFFVTTGFLPLLEAASRTRYPIEGETSSVINISSAAGSLKSGMTAIPYGTTKAALEHLTTVMAAEFSKNRIPVRVNGIAPGIFVTEMNPQATELAKVPLPGAINPAPLKRPGRDHEIAAAAIFLSSSGGTFTNGITIRVDGGHNLVNP</sequence>
<dbReference type="OrthoDB" id="3819888at2759"/>
<proteinExistence type="inferred from homology"/>
<evidence type="ECO:0000313" key="7">
    <source>
        <dbReference type="Proteomes" id="UP000297245"/>
    </source>
</evidence>
<organism evidence="5 7">
    <name type="scientific">Dendrothele bispora (strain CBS 962.96)</name>
    <dbReference type="NCBI Taxonomy" id="1314807"/>
    <lineage>
        <taxon>Eukaryota</taxon>
        <taxon>Fungi</taxon>
        <taxon>Dikarya</taxon>
        <taxon>Basidiomycota</taxon>
        <taxon>Agaricomycotina</taxon>
        <taxon>Agaricomycetes</taxon>
        <taxon>Agaricomycetidae</taxon>
        <taxon>Agaricales</taxon>
        <taxon>Agaricales incertae sedis</taxon>
        <taxon>Dendrothele</taxon>
    </lineage>
</organism>
<dbReference type="Pfam" id="PF00106">
    <property type="entry name" value="adh_short"/>
    <property type="match status" value="1"/>
</dbReference>
<protein>
    <submittedName>
        <fullName evidence="5">NAD(P)-binding protein</fullName>
    </submittedName>
</protein>